<dbReference type="AlphaFoldDB" id="M0IPX8"/>
<dbReference type="InterPro" id="IPR011991">
    <property type="entry name" value="ArsR-like_HTH"/>
</dbReference>
<accession>M0IPX8</accession>
<keyword evidence="4" id="KW-1185">Reference proteome</keyword>
<feature type="transmembrane region" description="Helical" evidence="1">
    <location>
        <begin position="179"/>
        <end position="198"/>
    </location>
</feature>
<evidence type="ECO:0000256" key="1">
    <source>
        <dbReference type="SAM" id="Phobius"/>
    </source>
</evidence>
<name>M0IPX8_9EURY</name>
<dbReference type="InterPro" id="IPR036388">
    <property type="entry name" value="WH-like_DNA-bd_sf"/>
</dbReference>
<dbReference type="EMBL" id="AOLN01000001">
    <property type="protein sequence ID" value="ELZ98795.1"/>
    <property type="molecule type" value="Genomic_DNA"/>
</dbReference>
<dbReference type="STRING" id="662479.C440_00525"/>
<dbReference type="GO" id="GO:0003700">
    <property type="term" value="F:DNA-binding transcription factor activity"/>
    <property type="evidence" value="ECO:0007669"/>
    <property type="project" value="InterPro"/>
</dbReference>
<dbReference type="OrthoDB" id="11368at2157"/>
<dbReference type="CDD" id="cd00090">
    <property type="entry name" value="HTH_ARSR"/>
    <property type="match status" value="1"/>
</dbReference>
<protein>
    <submittedName>
        <fullName evidence="3">ArsR family transcriptional regulator</fullName>
    </submittedName>
</protein>
<dbReference type="InterPro" id="IPR036390">
    <property type="entry name" value="WH_DNA-bd_sf"/>
</dbReference>
<evidence type="ECO:0000313" key="4">
    <source>
        <dbReference type="Proteomes" id="UP000011550"/>
    </source>
</evidence>
<feature type="transmembrane region" description="Helical" evidence="1">
    <location>
        <begin position="125"/>
        <end position="146"/>
    </location>
</feature>
<dbReference type="InterPro" id="IPR001845">
    <property type="entry name" value="HTH_ArsR_DNA-bd_dom"/>
</dbReference>
<evidence type="ECO:0000313" key="3">
    <source>
        <dbReference type="EMBL" id="ELZ98795.1"/>
    </source>
</evidence>
<feature type="domain" description="HTH arsR-type" evidence="2">
    <location>
        <begin position="33"/>
        <end position="117"/>
    </location>
</feature>
<keyword evidence="1" id="KW-1133">Transmembrane helix</keyword>
<dbReference type="SUPFAM" id="SSF46785">
    <property type="entry name" value="Winged helix' DNA-binding domain"/>
    <property type="match status" value="1"/>
</dbReference>
<comment type="caution">
    <text evidence="3">The sequence shown here is derived from an EMBL/GenBank/DDBJ whole genome shotgun (WGS) entry which is preliminary data.</text>
</comment>
<reference evidence="3 4" key="1">
    <citation type="journal article" date="2014" name="PLoS Genet.">
        <title>Phylogenetically driven sequencing of extremely halophilic archaea reveals strategies for static and dynamic osmo-response.</title>
        <authorList>
            <person name="Becker E.A."/>
            <person name="Seitzer P.M."/>
            <person name="Tritt A."/>
            <person name="Larsen D."/>
            <person name="Krusor M."/>
            <person name="Yao A.I."/>
            <person name="Wu D."/>
            <person name="Madern D."/>
            <person name="Eisen J.A."/>
            <person name="Darling A.E."/>
            <person name="Facciotti M.T."/>
        </authorList>
    </citation>
    <scope>NUCLEOTIDE SEQUENCE [LARGE SCALE GENOMIC DNA]</scope>
    <source>
        <strain evidence="3 4">ATCC BAA-1512</strain>
    </source>
</reference>
<keyword evidence="1" id="KW-0472">Membrane</keyword>
<dbReference type="PATRIC" id="fig|662479.7.peg.107"/>
<dbReference type="RefSeq" id="WP_008317219.1">
    <property type="nucleotide sequence ID" value="NZ_AOLN01000001.1"/>
</dbReference>
<dbReference type="Pfam" id="PF12840">
    <property type="entry name" value="HTH_20"/>
    <property type="match status" value="1"/>
</dbReference>
<dbReference type="SMART" id="SM00418">
    <property type="entry name" value="HTH_ARSR"/>
    <property type="match status" value="1"/>
</dbReference>
<dbReference type="Proteomes" id="UP000011550">
    <property type="component" value="Unassembled WGS sequence"/>
</dbReference>
<proteinExistence type="predicted"/>
<dbReference type="Gene3D" id="1.10.10.10">
    <property type="entry name" value="Winged helix-like DNA-binding domain superfamily/Winged helix DNA-binding domain"/>
    <property type="match status" value="1"/>
</dbReference>
<keyword evidence="1" id="KW-0812">Transmembrane</keyword>
<sequence length="203" mass="21391">MSSLLPLKPSAESVRDRELAPNLVALDDPAADDVLSALSSATARQLLAAVYDDPRPASELADALDTTVQTVSYHLDRLVDADLVEPVTTWVSAQGREMAVYGPTSSAVVLFAGAERTKPRLASGLRTLVTGVGATLVGSLLVQALWTQRRPRVRVANAPQSPDTVVPAFLASYLDGPGALVLVVGVVLTLLVSVAVVWTQRRA</sequence>
<evidence type="ECO:0000259" key="2">
    <source>
        <dbReference type="SMART" id="SM00418"/>
    </source>
</evidence>
<organism evidence="3 4">
    <name type="scientific">Haloferax mucosum ATCC BAA-1512</name>
    <dbReference type="NCBI Taxonomy" id="662479"/>
    <lineage>
        <taxon>Archaea</taxon>
        <taxon>Methanobacteriati</taxon>
        <taxon>Methanobacteriota</taxon>
        <taxon>Stenosarchaea group</taxon>
        <taxon>Halobacteria</taxon>
        <taxon>Halobacteriales</taxon>
        <taxon>Haloferacaceae</taxon>
        <taxon>Haloferax</taxon>
    </lineage>
</organism>
<gene>
    <name evidence="3" type="ORF">C440_00525</name>
</gene>